<dbReference type="AlphaFoldDB" id="A0AAP3GD10"/>
<dbReference type="InterPro" id="IPR036249">
    <property type="entry name" value="Thioredoxin-like_sf"/>
</dbReference>
<evidence type="ECO:0008006" key="3">
    <source>
        <dbReference type="Google" id="ProtNLM"/>
    </source>
</evidence>
<reference evidence="1" key="1">
    <citation type="submission" date="2022-09" db="EMBL/GenBank/DDBJ databases">
        <title>Genome analysis and characterization of larvicidal activity of Brevibacillus strains.</title>
        <authorList>
            <person name="Patrusheva E.V."/>
            <person name="Izotova A.O."/>
            <person name="Toshchakov S.V."/>
            <person name="Sineoky S.P."/>
        </authorList>
    </citation>
    <scope>NUCLEOTIDE SEQUENCE</scope>
    <source>
        <strain evidence="1">VKPM_B-13247</strain>
    </source>
</reference>
<name>A0AAP3GD10_BRELA</name>
<sequence>MSRINFKELFTKKKSGNNENSSEEIVPFKAGEDFPLEKLEINYDSSANCVFCFISLSCILCIDLLPQIPTFLEGYTDNFILVSDGTQEDNEEIAKYHGFTFPILSYTGSYDNLHIPFTPYSYYIDENGKVIKGIHSTDTESLFELITR</sequence>
<dbReference type="SUPFAM" id="SSF52833">
    <property type="entry name" value="Thioredoxin-like"/>
    <property type="match status" value="1"/>
</dbReference>
<dbReference type="EMBL" id="JAPTNE010000009">
    <property type="protein sequence ID" value="MCZ0806924.1"/>
    <property type="molecule type" value="Genomic_DNA"/>
</dbReference>
<dbReference type="Proteomes" id="UP001077662">
    <property type="component" value="Unassembled WGS sequence"/>
</dbReference>
<evidence type="ECO:0000313" key="2">
    <source>
        <dbReference type="Proteomes" id="UP001077662"/>
    </source>
</evidence>
<accession>A0AAP3GD10</accession>
<comment type="caution">
    <text evidence="1">The sequence shown here is derived from an EMBL/GenBank/DDBJ whole genome shotgun (WGS) entry which is preliminary data.</text>
</comment>
<dbReference type="Gene3D" id="3.40.30.10">
    <property type="entry name" value="Glutaredoxin"/>
    <property type="match status" value="1"/>
</dbReference>
<evidence type="ECO:0000313" key="1">
    <source>
        <dbReference type="EMBL" id="MCZ0806924.1"/>
    </source>
</evidence>
<organism evidence="1 2">
    <name type="scientific">Brevibacillus laterosporus</name>
    <name type="common">Bacillus laterosporus</name>
    <dbReference type="NCBI Taxonomy" id="1465"/>
    <lineage>
        <taxon>Bacteria</taxon>
        <taxon>Bacillati</taxon>
        <taxon>Bacillota</taxon>
        <taxon>Bacilli</taxon>
        <taxon>Bacillales</taxon>
        <taxon>Paenibacillaceae</taxon>
        <taxon>Brevibacillus</taxon>
    </lineage>
</organism>
<protein>
    <recommendedName>
        <fullName evidence="3">Thioredoxin domain-containing protein</fullName>
    </recommendedName>
</protein>
<dbReference type="RefSeq" id="WP_104149268.1">
    <property type="nucleotide sequence ID" value="NZ_JANSGW010000009.1"/>
</dbReference>
<proteinExistence type="predicted"/>
<gene>
    <name evidence="1" type="ORF">O0554_08295</name>
</gene>